<accession>A0A2K9LTG8</accession>
<proteinExistence type="predicted"/>
<protein>
    <submittedName>
        <fullName evidence="1">Putative Rep</fullName>
    </submittedName>
</protein>
<evidence type="ECO:0000313" key="1">
    <source>
        <dbReference type="EMBL" id="AUM61971.1"/>
    </source>
</evidence>
<reference evidence="1" key="1">
    <citation type="submission" date="2017-01" db="EMBL/GenBank/DDBJ databases">
        <title>High-throughput sequencing uncovers low homogeneity in the biogeography of single-stranded DNA viruses.</title>
        <authorList>
            <person name="Pearson V.M."/>
            <person name="Rokyta D.R."/>
        </authorList>
    </citation>
    <scope>NUCLEOTIDE SEQUENCE</scope>
</reference>
<dbReference type="EMBL" id="KY487952">
    <property type="protein sequence ID" value="AUM61971.1"/>
    <property type="molecule type" value="Genomic_DNA"/>
</dbReference>
<sequence length="181" mass="21571">MDNCVENKNCGNTTTLSYCRSRMEQMIEQLDSSEITITFKQKWRDEFTNDEIHQMIIKYFGSIPLTDLRELLLISEYGENRNLHYHGIIRGKLKDVSQLKSFLNKRFGRTEIKVIKYPQSYVKYMLKEQTEEEIEGSMIYYKYNSEQKAEPKIGAKTAPSRMEHPMNCKTYKHYDISLYFK</sequence>
<gene>
    <name evidence="1" type="primary">Rep</name>
</gene>
<name>A0A2K9LTG8_9VIRU</name>
<organism evidence="1">
    <name type="scientific">uncultured virus</name>
    <dbReference type="NCBI Taxonomy" id="340016"/>
    <lineage>
        <taxon>Viruses</taxon>
        <taxon>environmental samples</taxon>
    </lineage>
</organism>